<proteinExistence type="inferred from homology"/>
<dbReference type="SUPFAM" id="SSF52540">
    <property type="entry name" value="P-loop containing nucleoside triphosphate hydrolases"/>
    <property type="match status" value="1"/>
</dbReference>
<protein>
    <submittedName>
        <fullName evidence="11">ABC transporter ATP-binding protein</fullName>
    </submittedName>
</protein>
<name>A0ABW3JB31_9HYPH</name>
<reference evidence="12" key="1">
    <citation type="journal article" date="2019" name="Int. J. Syst. Evol. Microbiol.">
        <title>The Global Catalogue of Microorganisms (GCM) 10K type strain sequencing project: providing services to taxonomists for standard genome sequencing and annotation.</title>
        <authorList>
            <consortium name="The Broad Institute Genomics Platform"/>
            <consortium name="The Broad Institute Genome Sequencing Center for Infectious Disease"/>
            <person name="Wu L."/>
            <person name="Ma J."/>
        </authorList>
    </citation>
    <scope>NUCLEOTIDE SEQUENCE [LARGE SCALE GENOMIC DNA]</scope>
    <source>
        <strain evidence="12">CCUG 61697</strain>
    </source>
</reference>
<dbReference type="EMBL" id="JBHTJO010000001">
    <property type="protein sequence ID" value="MFD0987508.1"/>
    <property type="molecule type" value="Genomic_DNA"/>
</dbReference>
<comment type="caution">
    <text evidence="11">The sequence shown here is derived from an EMBL/GenBank/DDBJ whole genome shotgun (WGS) entry which is preliminary data.</text>
</comment>
<evidence type="ECO:0000259" key="10">
    <source>
        <dbReference type="PROSITE" id="PS50893"/>
    </source>
</evidence>
<keyword evidence="7" id="KW-0408">Iron</keyword>
<dbReference type="PANTHER" id="PTHR42781:SF4">
    <property type="entry name" value="SPERMIDINE_PUTRESCINE IMPORT ATP-BINDING PROTEIN POTA"/>
    <property type="match status" value="1"/>
</dbReference>
<evidence type="ECO:0000256" key="8">
    <source>
        <dbReference type="ARBA" id="ARBA00023065"/>
    </source>
</evidence>
<keyword evidence="5" id="KW-0547">Nucleotide-binding</keyword>
<dbReference type="InterPro" id="IPR027417">
    <property type="entry name" value="P-loop_NTPase"/>
</dbReference>
<dbReference type="InterPro" id="IPR008995">
    <property type="entry name" value="Mo/tungstate-bd_C_term_dom"/>
</dbReference>
<evidence type="ECO:0000313" key="11">
    <source>
        <dbReference type="EMBL" id="MFD0987508.1"/>
    </source>
</evidence>
<dbReference type="SMART" id="SM00382">
    <property type="entry name" value="AAA"/>
    <property type="match status" value="1"/>
</dbReference>
<evidence type="ECO:0000256" key="2">
    <source>
        <dbReference type="ARBA" id="ARBA00022448"/>
    </source>
</evidence>
<evidence type="ECO:0000256" key="6">
    <source>
        <dbReference type="ARBA" id="ARBA00022840"/>
    </source>
</evidence>
<evidence type="ECO:0000256" key="4">
    <source>
        <dbReference type="ARBA" id="ARBA00022496"/>
    </source>
</evidence>
<evidence type="ECO:0000256" key="7">
    <source>
        <dbReference type="ARBA" id="ARBA00023004"/>
    </source>
</evidence>
<dbReference type="GO" id="GO:0005524">
    <property type="term" value="F:ATP binding"/>
    <property type="evidence" value="ECO:0007669"/>
    <property type="project" value="UniProtKB-KW"/>
</dbReference>
<feature type="domain" description="ABC transporter" evidence="10">
    <location>
        <begin position="21"/>
        <end position="253"/>
    </location>
</feature>
<keyword evidence="4" id="KW-0410">Iron transport</keyword>
<evidence type="ECO:0000256" key="3">
    <source>
        <dbReference type="ARBA" id="ARBA00022475"/>
    </source>
</evidence>
<evidence type="ECO:0000313" key="12">
    <source>
        <dbReference type="Proteomes" id="UP001597102"/>
    </source>
</evidence>
<organism evidence="11 12">
    <name type="scientific">Methyloligella solikamskensis</name>
    <dbReference type="NCBI Taxonomy" id="1177756"/>
    <lineage>
        <taxon>Bacteria</taxon>
        <taxon>Pseudomonadati</taxon>
        <taxon>Pseudomonadota</taxon>
        <taxon>Alphaproteobacteria</taxon>
        <taxon>Hyphomicrobiales</taxon>
        <taxon>Hyphomicrobiaceae</taxon>
        <taxon>Methyloligella</taxon>
    </lineage>
</organism>
<keyword evidence="2" id="KW-0813">Transport</keyword>
<keyword evidence="12" id="KW-1185">Reference proteome</keyword>
<accession>A0ABW3JB31</accession>
<dbReference type="InterPro" id="IPR017871">
    <property type="entry name" value="ABC_transporter-like_CS"/>
</dbReference>
<keyword evidence="9" id="KW-0472">Membrane</keyword>
<dbReference type="PANTHER" id="PTHR42781">
    <property type="entry name" value="SPERMIDINE/PUTRESCINE IMPORT ATP-BINDING PROTEIN POTA"/>
    <property type="match status" value="1"/>
</dbReference>
<dbReference type="Pfam" id="PF08402">
    <property type="entry name" value="TOBE_2"/>
    <property type="match status" value="1"/>
</dbReference>
<keyword evidence="3" id="KW-1003">Cell membrane</keyword>
<dbReference type="Gene3D" id="3.40.50.300">
    <property type="entry name" value="P-loop containing nucleotide triphosphate hydrolases"/>
    <property type="match status" value="1"/>
</dbReference>
<dbReference type="InterPro" id="IPR003439">
    <property type="entry name" value="ABC_transporter-like_ATP-bd"/>
</dbReference>
<dbReference type="RefSeq" id="WP_379090675.1">
    <property type="nucleotide sequence ID" value="NZ_JBHTJO010000001.1"/>
</dbReference>
<dbReference type="InterPro" id="IPR015853">
    <property type="entry name" value="ABC_transpr_FbpC"/>
</dbReference>
<dbReference type="InterPro" id="IPR050093">
    <property type="entry name" value="ABC_SmlMolc_Importer"/>
</dbReference>
<keyword evidence="8" id="KW-0406">Ion transport</keyword>
<dbReference type="PROSITE" id="PS00211">
    <property type="entry name" value="ABC_TRANSPORTER_1"/>
    <property type="match status" value="1"/>
</dbReference>
<comment type="similarity">
    <text evidence="1">Belongs to the ABC transporter superfamily.</text>
</comment>
<dbReference type="Pfam" id="PF00005">
    <property type="entry name" value="ABC_tran"/>
    <property type="match status" value="1"/>
</dbReference>
<dbReference type="SUPFAM" id="SSF50331">
    <property type="entry name" value="MOP-like"/>
    <property type="match status" value="1"/>
</dbReference>
<dbReference type="Proteomes" id="UP001597102">
    <property type="component" value="Unassembled WGS sequence"/>
</dbReference>
<evidence type="ECO:0000256" key="1">
    <source>
        <dbReference type="ARBA" id="ARBA00005417"/>
    </source>
</evidence>
<dbReference type="InterPro" id="IPR003593">
    <property type="entry name" value="AAA+_ATPase"/>
</dbReference>
<dbReference type="PROSITE" id="PS50893">
    <property type="entry name" value="ABC_TRANSPORTER_2"/>
    <property type="match status" value="1"/>
</dbReference>
<evidence type="ECO:0000256" key="5">
    <source>
        <dbReference type="ARBA" id="ARBA00022741"/>
    </source>
</evidence>
<evidence type="ECO:0000256" key="9">
    <source>
        <dbReference type="ARBA" id="ARBA00023136"/>
    </source>
</evidence>
<keyword evidence="6 11" id="KW-0067">ATP-binding</keyword>
<dbReference type="CDD" id="cd03259">
    <property type="entry name" value="ABC_Carb_Solutes_like"/>
    <property type="match status" value="1"/>
</dbReference>
<gene>
    <name evidence="11" type="ORF">ACFQ2F_10415</name>
</gene>
<dbReference type="InterPro" id="IPR013611">
    <property type="entry name" value="Transp-assoc_OB_typ2"/>
</dbReference>
<sequence length="360" mass="38647">MSRNARGTIVPKAGVSFAKPLSFENVRREFGDACALHDISLDIPAGEILCLLGPSGCGKTTLLRIAAGVERPTSGRVLLDGEEVAGPNRFVLPEKRGIGLMFQDYALFPHLTVLQNVAYGLRDLGRTEAKREGLLALERVGLASYANRYPHILSGGEQQRVALARAIAPRPGVLLMDEPFSGLDSRLRDQMRDDTLAILHETKATAIVVTHDSEEAMRMGDRIALMRGGRLVQVGSAEELYSAPSEIFAARFFSDLNEIPSRVASGKAETPFGSFEAKELADETEVLVCIRQRDLNVVPAGEGTPASVVESRFLGDVLLVELAVAGVERPVFVRPSGPVPPPGTEVGLAMGETAPLIFPA</sequence>